<reference evidence="1" key="1">
    <citation type="submission" date="2020-08" db="EMBL/GenBank/DDBJ databases">
        <title>Multicomponent nature underlies the extraordinary mechanical properties of spider dragline silk.</title>
        <authorList>
            <person name="Kono N."/>
            <person name="Nakamura H."/>
            <person name="Mori M."/>
            <person name="Yoshida Y."/>
            <person name="Ohtoshi R."/>
            <person name="Malay A.D."/>
            <person name="Moran D.A.P."/>
            <person name="Tomita M."/>
            <person name="Numata K."/>
            <person name="Arakawa K."/>
        </authorList>
    </citation>
    <scope>NUCLEOTIDE SEQUENCE</scope>
</reference>
<keyword evidence="1" id="KW-0808">Transferase</keyword>
<name>A0A8X6UQU3_NEPPI</name>
<dbReference type="EMBL" id="BMAW01083363">
    <property type="protein sequence ID" value="GFU33625.1"/>
    <property type="molecule type" value="Genomic_DNA"/>
</dbReference>
<evidence type="ECO:0000313" key="1">
    <source>
        <dbReference type="EMBL" id="GFU33625.1"/>
    </source>
</evidence>
<sequence length="168" mass="19464">MGDSDRSGVKKSSQPQLGRFWKSASDLEKFDINLTLDELWNFAEDHKLSLNPTKSTVWFLTTNRKLYGFPPSIILNHQPFTVDKHPKYLCFVLDHEILSNKHIDHLVLRARRRFNILKYISGRDWGANASTLRNTYISLVRPILEYGYPIYCSASDRFKPAETRTSSA</sequence>
<dbReference type="AlphaFoldDB" id="A0A8X6UQU3"/>
<gene>
    <name evidence="1" type="primary">RTase_270</name>
    <name evidence="1" type="ORF">NPIL_226221</name>
</gene>
<dbReference type="Proteomes" id="UP000887013">
    <property type="component" value="Unassembled WGS sequence"/>
</dbReference>
<evidence type="ECO:0000313" key="2">
    <source>
        <dbReference type="Proteomes" id="UP000887013"/>
    </source>
</evidence>
<dbReference type="GO" id="GO:0003964">
    <property type="term" value="F:RNA-directed DNA polymerase activity"/>
    <property type="evidence" value="ECO:0007669"/>
    <property type="project" value="UniProtKB-KW"/>
</dbReference>
<keyword evidence="1" id="KW-0548">Nucleotidyltransferase</keyword>
<accession>A0A8X6UQU3</accession>
<keyword evidence="2" id="KW-1185">Reference proteome</keyword>
<comment type="caution">
    <text evidence="1">The sequence shown here is derived from an EMBL/GenBank/DDBJ whole genome shotgun (WGS) entry which is preliminary data.</text>
</comment>
<dbReference type="OrthoDB" id="6432499at2759"/>
<organism evidence="1 2">
    <name type="scientific">Nephila pilipes</name>
    <name type="common">Giant wood spider</name>
    <name type="synonym">Nephila maculata</name>
    <dbReference type="NCBI Taxonomy" id="299642"/>
    <lineage>
        <taxon>Eukaryota</taxon>
        <taxon>Metazoa</taxon>
        <taxon>Ecdysozoa</taxon>
        <taxon>Arthropoda</taxon>
        <taxon>Chelicerata</taxon>
        <taxon>Arachnida</taxon>
        <taxon>Araneae</taxon>
        <taxon>Araneomorphae</taxon>
        <taxon>Entelegynae</taxon>
        <taxon>Araneoidea</taxon>
        <taxon>Nephilidae</taxon>
        <taxon>Nephila</taxon>
    </lineage>
</organism>
<keyword evidence="1" id="KW-0695">RNA-directed DNA polymerase</keyword>
<proteinExistence type="predicted"/>
<protein>
    <submittedName>
        <fullName evidence="1">Putative RNA-directed DNA polymerase from transposon BS</fullName>
    </submittedName>
</protein>